<evidence type="ECO:0000313" key="2">
    <source>
        <dbReference type="EMBL" id="ANF50752.1"/>
    </source>
</evidence>
<dbReference type="Gene3D" id="3.40.50.720">
    <property type="entry name" value="NAD(P)-binding Rossmann-like Domain"/>
    <property type="match status" value="1"/>
</dbReference>
<dbReference type="GO" id="GO:0016491">
    <property type="term" value="F:oxidoreductase activity"/>
    <property type="evidence" value="ECO:0007669"/>
    <property type="project" value="InterPro"/>
</dbReference>
<dbReference type="SMART" id="SM00829">
    <property type="entry name" value="PKS_ER"/>
    <property type="match status" value="1"/>
</dbReference>
<reference evidence="2 3" key="1">
    <citation type="submission" date="2016-04" db="EMBL/GenBank/DDBJ databases">
        <title>Complete Genome Sequence of Chryseobacterium sp. IHBB 10212.</title>
        <authorList>
            <person name="Pal M."/>
            <person name="Swarnkar M.K."/>
            <person name="Kaushal K."/>
            <person name="Chhibber S."/>
            <person name="Singh A.K."/>
            <person name="Gulati A."/>
        </authorList>
    </citation>
    <scope>NUCLEOTIDE SEQUENCE [LARGE SCALE GENOMIC DNA]</scope>
    <source>
        <strain evidence="2 3">IHBB 10212</strain>
    </source>
</reference>
<dbReference type="InterPro" id="IPR011032">
    <property type="entry name" value="GroES-like_sf"/>
</dbReference>
<sequence length="323" mass="35159">MKAAIVFEKGGIPQYADFPDPEVSSENEQLISVKAASIKHLDRARASGTHYSTENEVHQPKLIGSDGVGLLENGDKVYFFSKKGTVAEKAVTDKKFIVPIPYGLDFSTAAALPNAVMGSAMGLKFKTKLKPGEIVLINGATGITGKVAIQVAKLYGAKKVIVTGRNQEVLESLYDLGADEVVSLQLNDEDFKQKIKEIHIETPIDVVLDYIWGHSVELLLSALKGDGNFSHKTRLVSVGGMSGDTIQLSSQILRGTDIQISGSGLGSWSPEEFKLLLTEIIPEMFQAAADGKLKIDIETVHLKDIETVWEKEINSRKRLVILI</sequence>
<dbReference type="OrthoDB" id="9787435at2"/>
<evidence type="ECO:0000259" key="1">
    <source>
        <dbReference type="SMART" id="SM00829"/>
    </source>
</evidence>
<dbReference type="Gene3D" id="3.90.180.10">
    <property type="entry name" value="Medium-chain alcohol dehydrogenases, catalytic domain"/>
    <property type="match status" value="1"/>
</dbReference>
<dbReference type="InterPro" id="IPR020843">
    <property type="entry name" value="ER"/>
</dbReference>
<dbReference type="Proteomes" id="UP000077824">
    <property type="component" value="Chromosome"/>
</dbReference>
<protein>
    <submittedName>
        <fullName evidence="2">Alcohol dehydrogenase</fullName>
    </submittedName>
</protein>
<organism evidence="2 3">
    <name type="scientific">Chryseobacterium glaciei</name>
    <dbReference type="NCBI Taxonomy" id="1685010"/>
    <lineage>
        <taxon>Bacteria</taxon>
        <taxon>Pseudomonadati</taxon>
        <taxon>Bacteroidota</taxon>
        <taxon>Flavobacteriia</taxon>
        <taxon>Flavobacteriales</taxon>
        <taxon>Weeksellaceae</taxon>
        <taxon>Chryseobacterium group</taxon>
        <taxon>Chryseobacterium</taxon>
    </lineage>
</organism>
<gene>
    <name evidence="2" type="ORF">A0O34_09560</name>
</gene>
<dbReference type="KEGG" id="chh:A0O34_09560"/>
<dbReference type="AlphaFoldDB" id="A0A172XV61"/>
<feature type="domain" description="Enoyl reductase (ER)" evidence="1">
    <location>
        <begin position="11"/>
        <end position="321"/>
    </location>
</feature>
<dbReference type="RefSeq" id="WP_066754094.1">
    <property type="nucleotide sequence ID" value="NZ_CP015199.1"/>
</dbReference>
<dbReference type="STRING" id="1685010.A0O34_09560"/>
<keyword evidence="3" id="KW-1185">Reference proteome</keyword>
<proteinExistence type="predicted"/>
<dbReference type="SUPFAM" id="SSF50129">
    <property type="entry name" value="GroES-like"/>
    <property type="match status" value="1"/>
</dbReference>
<name>A0A172XV61_9FLAO</name>
<dbReference type="EMBL" id="CP015199">
    <property type="protein sequence ID" value="ANF50752.1"/>
    <property type="molecule type" value="Genomic_DNA"/>
</dbReference>
<dbReference type="PANTHER" id="PTHR43677:SF11">
    <property type="entry name" value="ZINC-CONTAINING ALCOHOL DEHYDROGENASE"/>
    <property type="match status" value="1"/>
</dbReference>
<accession>A0A172XV61</accession>
<dbReference type="InterPro" id="IPR036291">
    <property type="entry name" value="NAD(P)-bd_dom_sf"/>
</dbReference>
<dbReference type="InterPro" id="IPR051397">
    <property type="entry name" value="Zn-ADH-like_protein"/>
</dbReference>
<dbReference type="SUPFAM" id="SSF51735">
    <property type="entry name" value="NAD(P)-binding Rossmann-fold domains"/>
    <property type="match status" value="1"/>
</dbReference>
<evidence type="ECO:0000313" key="3">
    <source>
        <dbReference type="Proteomes" id="UP000077824"/>
    </source>
</evidence>
<dbReference type="Pfam" id="PF00107">
    <property type="entry name" value="ADH_zinc_N"/>
    <property type="match status" value="1"/>
</dbReference>
<dbReference type="InterPro" id="IPR013149">
    <property type="entry name" value="ADH-like_C"/>
</dbReference>
<dbReference type="PANTHER" id="PTHR43677">
    <property type="entry name" value="SHORT-CHAIN DEHYDROGENASE/REDUCTASE"/>
    <property type="match status" value="1"/>
</dbReference>